<dbReference type="PANTHER" id="PTHR10434:SF11">
    <property type="entry name" value="1-ACYL-SN-GLYCEROL-3-PHOSPHATE ACYLTRANSFERASE"/>
    <property type="match status" value="1"/>
</dbReference>
<dbReference type="AlphaFoldDB" id="A0A9P6RDS1"/>
<keyword evidence="4" id="KW-1208">Phospholipid metabolism</keyword>
<feature type="transmembrane region" description="Helical" evidence="5">
    <location>
        <begin position="67"/>
        <end position="90"/>
    </location>
</feature>
<evidence type="ECO:0000313" key="7">
    <source>
        <dbReference type="EMBL" id="KAG0316434.1"/>
    </source>
</evidence>
<dbReference type="GO" id="GO:0006654">
    <property type="term" value="P:phosphatidic acid biosynthetic process"/>
    <property type="evidence" value="ECO:0007669"/>
    <property type="project" value="TreeGrafter"/>
</dbReference>
<dbReference type="GO" id="GO:0016020">
    <property type="term" value="C:membrane"/>
    <property type="evidence" value="ECO:0007669"/>
    <property type="project" value="InterPro"/>
</dbReference>
<dbReference type="EMBL" id="JAAAIP010000482">
    <property type="protein sequence ID" value="KAG0316434.1"/>
    <property type="molecule type" value="Genomic_DNA"/>
</dbReference>
<dbReference type="PANTHER" id="PTHR10434">
    <property type="entry name" value="1-ACYL-SN-GLYCEROL-3-PHOSPHATE ACYLTRANSFERASE"/>
    <property type="match status" value="1"/>
</dbReference>
<feature type="domain" description="Phospholipid/glycerol acyltransferase" evidence="6">
    <location>
        <begin position="129"/>
        <end position="246"/>
    </location>
</feature>
<evidence type="ECO:0000256" key="2">
    <source>
        <dbReference type="ARBA" id="ARBA00022679"/>
    </source>
</evidence>
<keyword evidence="4" id="KW-0443">Lipid metabolism</keyword>
<evidence type="ECO:0000313" key="8">
    <source>
        <dbReference type="Proteomes" id="UP000738325"/>
    </source>
</evidence>
<name>A0A9P6RDS1_9FUNG</name>
<dbReference type="OrthoDB" id="202234at2759"/>
<comment type="domain">
    <text evidence="4">The HXXXXD motif is essential for acyltransferase activity and may constitute the binding site for the phosphate moiety of the glycerol-3-phosphate.</text>
</comment>
<evidence type="ECO:0000256" key="4">
    <source>
        <dbReference type="RuleBase" id="RU361267"/>
    </source>
</evidence>
<evidence type="ECO:0000259" key="6">
    <source>
        <dbReference type="SMART" id="SM00563"/>
    </source>
</evidence>
<dbReference type="NCBIfam" id="TIGR00530">
    <property type="entry name" value="AGP_acyltrn"/>
    <property type="match status" value="1"/>
</dbReference>
<dbReference type="InterPro" id="IPR004552">
    <property type="entry name" value="AGP_acyltrans"/>
</dbReference>
<keyword evidence="5" id="KW-1133">Transmembrane helix</keyword>
<dbReference type="GO" id="GO:0005783">
    <property type="term" value="C:endoplasmic reticulum"/>
    <property type="evidence" value="ECO:0007669"/>
    <property type="project" value="TreeGrafter"/>
</dbReference>
<sequence length="341" mass="38354">MSIESMLDALTDSLHPVLYFLDSGKAWLDSVLCTFPGKLVLATIFYLALPRILSVAPRQVQFAAKYLFFGTAALFMSAVGCFISVGCALLDKKHLVIHISTKIFLMIIEKPLDIKFHVKNEERLKITPAIVVCNHQSTLDVAVIGRIYPIHCSIMAKRELRYVPILGTFMKLSNVVFVNRKNHKQALQTSAYAIGYMKKNNSGMWIFPEGTRSHSEKAELLPFKKGAFHLAIQSGEPIIPVVTQNYSHVYSSKRRYFPGGEIEIRVLEPIPTTGLTVDDVESLLERTRTAMLESLKDMDMNQATLSSTKHFKTEQLPVPLQDMGGVEDHCEVLKKRKTLRA</sequence>
<proteinExistence type="inferred from homology"/>
<evidence type="ECO:0000256" key="3">
    <source>
        <dbReference type="ARBA" id="ARBA00023315"/>
    </source>
</evidence>
<dbReference type="SUPFAM" id="SSF69593">
    <property type="entry name" value="Glycerol-3-phosphate (1)-acyltransferase"/>
    <property type="match status" value="1"/>
</dbReference>
<dbReference type="SMART" id="SM00563">
    <property type="entry name" value="PlsC"/>
    <property type="match status" value="1"/>
</dbReference>
<keyword evidence="2 4" id="KW-0808">Transferase</keyword>
<comment type="caution">
    <text evidence="7">The sequence shown here is derived from an EMBL/GenBank/DDBJ whole genome shotgun (WGS) entry which is preliminary data.</text>
</comment>
<comment type="similarity">
    <text evidence="1 4">Belongs to the 1-acyl-sn-glycerol-3-phosphate acyltransferase family.</text>
</comment>
<protein>
    <recommendedName>
        <fullName evidence="4">1-acyl-sn-glycerol-3-phosphate acyltransferase</fullName>
        <ecNumber evidence="4">2.3.1.51</ecNumber>
    </recommendedName>
</protein>
<keyword evidence="3 4" id="KW-0012">Acyltransferase</keyword>
<keyword evidence="5" id="KW-0812">Transmembrane</keyword>
<comment type="catalytic activity">
    <reaction evidence="4">
        <text>a 1-acyl-sn-glycero-3-phosphate + an acyl-CoA = a 1,2-diacyl-sn-glycero-3-phosphate + CoA</text>
        <dbReference type="Rhea" id="RHEA:19709"/>
        <dbReference type="ChEBI" id="CHEBI:57287"/>
        <dbReference type="ChEBI" id="CHEBI:57970"/>
        <dbReference type="ChEBI" id="CHEBI:58342"/>
        <dbReference type="ChEBI" id="CHEBI:58608"/>
        <dbReference type="EC" id="2.3.1.51"/>
    </reaction>
</comment>
<feature type="transmembrane region" description="Helical" evidence="5">
    <location>
        <begin position="26"/>
        <end position="47"/>
    </location>
</feature>
<dbReference type="InterPro" id="IPR002123">
    <property type="entry name" value="Plipid/glycerol_acylTrfase"/>
</dbReference>
<gene>
    <name evidence="7" type="primary">SLC1_2</name>
    <name evidence="7" type="ORF">BGZ99_006916</name>
</gene>
<reference evidence="7" key="1">
    <citation type="journal article" date="2020" name="Fungal Divers.">
        <title>Resolving the Mortierellaceae phylogeny through synthesis of multi-gene phylogenetics and phylogenomics.</title>
        <authorList>
            <person name="Vandepol N."/>
            <person name="Liber J."/>
            <person name="Desiro A."/>
            <person name="Na H."/>
            <person name="Kennedy M."/>
            <person name="Barry K."/>
            <person name="Grigoriev I.V."/>
            <person name="Miller A.N."/>
            <person name="O'Donnell K."/>
            <person name="Stajich J.E."/>
            <person name="Bonito G."/>
        </authorList>
    </citation>
    <scope>NUCLEOTIDE SEQUENCE</scope>
    <source>
        <strain evidence="7">REB-010B</strain>
    </source>
</reference>
<organism evidence="7 8">
    <name type="scientific">Dissophora globulifera</name>
    <dbReference type="NCBI Taxonomy" id="979702"/>
    <lineage>
        <taxon>Eukaryota</taxon>
        <taxon>Fungi</taxon>
        <taxon>Fungi incertae sedis</taxon>
        <taxon>Mucoromycota</taxon>
        <taxon>Mortierellomycotina</taxon>
        <taxon>Mortierellomycetes</taxon>
        <taxon>Mortierellales</taxon>
        <taxon>Mortierellaceae</taxon>
        <taxon>Dissophora</taxon>
    </lineage>
</organism>
<keyword evidence="4" id="KW-0444">Lipid biosynthesis</keyword>
<evidence type="ECO:0000256" key="5">
    <source>
        <dbReference type="SAM" id="Phobius"/>
    </source>
</evidence>
<accession>A0A9P6RDS1</accession>
<keyword evidence="4" id="KW-0594">Phospholipid biosynthesis</keyword>
<keyword evidence="8" id="KW-1185">Reference proteome</keyword>
<dbReference type="Proteomes" id="UP000738325">
    <property type="component" value="Unassembled WGS sequence"/>
</dbReference>
<dbReference type="CDD" id="cd07989">
    <property type="entry name" value="LPLAT_AGPAT-like"/>
    <property type="match status" value="1"/>
</dbReference>
<evidence type="ECO:0000256" key="1">
    <source>
        <dbReference type="ARBA" id="ARBA00008655"/>
    </source>
</evidence>
<dbReference type="Pfam" id="PF01553">
    <property type="entry name" value="Acyltransferase"/>
    <property type="match status" value="1"/>
</dbReference>
<dbReference type="GO" id="GO:0003841">
    <property type="term" value="F:1-acylglycerol-3-phosphate O-acyltransferase activity"/>
    <property type="evidence" value="ECO:0007669"/>
    <property type="project" value="UniProtKB-UniRule"/>
</dbReference>
<dbReference type="EC" id="2.3.1.51" evidence="4"/>
<keyword evidence="5" id="KW-0472">Membrane</keyword>